<dbReference type="InterPro" id="IPR050564">
    <property type="entry name" value="F420-G6PD/mer"/>
</dbReference>
<dbReference type="CDD" id="cd01097">
    <property type="entry name" value="Tetrahydromethanopterin_reductase"/>
    <property type="match status" value="1"/>
</dbReference>
<protein>
    <recommendedName>
        <fullName evidence="1">Luciferase-like domain-containing protein</fullName>
    </recommendedName>
</protein>
<gene>
    <name evidence="2" type="ORF">AWC19_11755</name>
</gene>
<dbReference type="InterPro" id="IPR036661">
    <property type="entry name" value="Luciferase-like_sf"/>
</dbReference>
<proteinExistence type="predicted"/>
<reference evidence="2 3" key="1">
    <citation type="submission" date="2016-01" db="EMBL/GenBank/DDBJ databases">
        <title>The new phylogeny of the genus Mycobacterium.</title>
        <authorList>
            <person name="Tarcisio F."/>
            <person name="Conor M."/>
            <person name="Antonella G."/>
            <person name="Elisabetta G."/>
            <person name="Giulia F.S."/>
            <person name="Sara T."/>
            <person name="Anna F."/>
            <person name="Clotilde B."/>
            <person name="Roberto B."/>
            <person name="Veronica D.S."/>
            <person name="Fabio R."/>
            <person name="Monica P."/>
            <person name="Olivier J."/>
            <person name="Enrico T."/>
            <person name="Nicola S."/>
        </authorList>
    </citation>
    <scope>NUCLEOTIDE SEQUENCE [LARGE SCALE GENOMIC DNA]</scope>
    <source>
        <strain evidence="2 3">DSM 44572</strain>
    </source>
</reference>
<dbReference type="SUPFAM" id="SSF51679">
    <property type="entry name" value="Bacterial luciferase-like"/>
    <property type="match status" value="1"/>
</dbReference>
<feature type="domain" description="Luciferase-like" evidence="1">
    <location>
        <begin position="8"/>
        <end position="312"/>
    </location>
</feature>
<dbReference type="PANTHER" id="PTHR43244">
    <property type="match status" value="1"/>
</dbReference>
<dbReference type="RefSeq" id="WP_085079099.1">
    <property type="nucleotide sequence ID" value="NZ_JACKRZ010000369.1"/>
</dbReference>
<dbReference type="Gene3D" id="3.20.20.30">
    <property type="entry name" value="Luciferase-like domain"/>
    <property type="match status" value="1"/>
</dbReference>
<dbReference type="EMBL" id="LQPJ01000109">
    <property type="protein sequence ID" value="ORW23232.1"/>
    <property type="molecule type" value="Genomic_DNA"/>
</dbReference>
<keyword evidence="3" id="KW-1185">Reference proteome</keyword>
<evidence type="ECO:0000313" key="2">
    <source>
        <dbReference type="EMBL" id="ORW23232.1"/>
    </source>
</evidence>
<dbReference type="PANTHER" id="PTHR43244:SF2">
    <property type="entry name" value="CONSERVED HYPOTHETICAL ALANINE AND PROLINE-RICH PROTEIN"/>
    <property type="match status" value="1"/>
</dbReference>
<dbReference type="Proteomes" id="UP000193529">
    <property type="component" value="Unassembled WGS sequence"/>
</dbReference>
<dbReference type="GO" id="GO:0016705">
    <property type="term" value="F:oxidoreductase activity, acting on paired donors, with incorporation or reduction of molecular oxygen"/>
    <property type="evidence" value="ECO:0007669"/>
    <property type="project" value="InterPro"/>
</dbReference>
<organism evidence="2 3">
    <name type="scientific">Mycobacterium palustre</name>
    <dbReference type="NCBI Taxonomy" id="153971"/>
    <lineage>
        <taxon>Bacteria</taxon>
        <taxon>Bacillati</taxon>
        <taxon>Actinomycetota</taxon>
        <taxon>Actinomycetes</taxon>
        <taxon>Mycobacteriales</taxon>
        <taxon>Mycobacteriaceae</taxon>
        <taxon>Mycobacterium</taxon>
        <taxon>Mycobacterium simiae complex</taxon>
    </lineage>
</organism>
<name>A0A1X1ZIU5_9MYCO</name>
<dbReference type="STRING" id="153971.AWC19_11755"/>
<evidence type="ECO:0000259" key="1">
    <source>
        <dbReference type="Pfam" id="PF00296"/>
    </source>
</evidence>
<dbReference type="AlphaFoldDB" id="A0A1X1ZIU5"/>
<dbReference type="OrthoDB" id="3284378at2"/>
<evidence type="ECO:0000313" key="3">
    <source>
        <dbReference type="Proteomes" id="UP000193529"/>
    </source>
</evidence>
<dbReference type="Pfam" id="PF00296">
    <property type="entry name" value="Bac_luciferase"/>
    <property type="match status" value="1"/>
</dbReference>
<accession>A0A1X1ZIU5</accession>
<dbReference type="InterPro" id="IPR011251">
    <property type="entry name" value="Luciferase-like_dom"/>
</dbReference>
<comment type="caution">
    <text evidence="2">The sequence shown here is derived from an EMBL/GenBank/DDBJ whole genome shotgun (WGS) entry which is preliminary data.</text>
</comment>
<sequence length="349" mass="38168">MTLFAKGRIGVSLPMLNQPYERYAEFAALAEDAGFDSVWDYEFYRNPFITHALNARATCRIQLGTGIATAAPRTPYEMANAAADVDELSGGRTLLGLSTGGAGWMECFNGTDIDRPLTRMREYIHVVRQLWHHFETDEPFDFQGQIYRASSPPLNPWGTRDLVRPQIPIYLAGLKEGMLKLAGEVADGVLGFLPTPKFIQHHVLPNVAAGAAKAGRDPSDVEVTALVICSVSHDRSEALRRARINVGNYVAYPVSSTVIEFMGLQEDRDHVLRRLLSEGPAALATAASDELVRAFSIAGTPDEVAEQIAAYDGVLPHIVLHTPYVPPIDQASSEDAFRSMVATFARVNA</sequence>